<sequence length="282" mass="29232">MRSAKRFNKAGLAAILTAAVLALAVLSAGCVGTDTPSEPAGTISVAGSTTVLPVAQAVAEVYMDKHATADIQISGGGSGVGVTAVSSGTADIGMLSRDLKSSEKEGHTFKEYVIGRDGIAIIAHPSNSVSALTLAQVKDIYQGRITNWKELGGADTEIVLVGRDSASGTREFFTEFVLAKEDAAKTMQELNSNGAVQKSVAQTPGAIGYVSLEYVDDTVKAFTIDGVTPSVATVIDGTYTINRPLLMITDGEPTGLAKSYLEFILSADGQKILRDNGFVPVA</sequence>
<dbReference type="Pfam" id="PF12849">
    <property type="entry name" value="PBP_like_2"/>
    <property type="match status" value="1"/>
</dbReference>
<proteinExistence type="predicted"/>
<protein>
    <submittedName>
        <fullName evidence="4">Phosphate ABC transporter substrate-binding protein</fullName>
    </submittedName>
</protein>
<organism evidence="4 5">
    <name type="scientific">Methanocorpusculum vombati</name>
    <dbReference type="NCBI Taxonomy" id="3002864"/>
    <lineage>
        <taxon>Archaea</taxon>
        <taxon>Methanobacteriati</taxon>
        <taxon>Methanobacteriota</taxon>
        <taxon>Stenosarchaea group</taxon>
        <taxon>Methanomicrobia</taxon>
        <taxon>Methanomicrobiales</taxon>
        <taxon>Methanocorpusculaceae</taxon>
        <taxon>Methanocorpusculum</taxon>
    </lineage>
</organism>
<comment type="caution">
    <text evidence="4">The sequence shown here is derived from an EMBL/GenBank/DDBJ whole genome shotgun (WGS) entry which is preliminary data.</text>
</comment>
<dbReference type="Gene3D" id="3.40.190.10">
    <property type="entry name" value="Periplasmic binding protein-like II"/>
    <property type="match status" value="2"/>
</dbReference>
<dbReference type="PANTHER" id="PTHR30570:SF1">
    <property type="entry name" value="PHOSPHATE-BINDING PROTEIN PSTS"/>
    <property type="match status" value="1"/>
</dbReference>
<dbReference type="CDD" id="cd13653">
    <property type="entry name" value="PBP2_phosphate_like_1"/>
    <property type="match status" value="1"/>
</dbReference>
<dbReference type="SUPFAM" id="SSF53850">
    <property type="entry name" value="Periplasmic binding protein-like II"/>
    <property type="match status" value="1"/>
</dbReference>
<dbReference type="NCBIfam" id="TIGR02136">
    <property type="entry name" value="ptsS_2"/>
    <property type="match status" value="1"/>
</dbReference>
<evidence type="ECO:0000256" key="2">
    <source>
        <dbReference type="ARBA" id="ARBA00022729"/>
    </source>
</evidence>
<evidence type="ECO:0000313" key="5">
    <source>
        <dbReference type="Proteomes" id="UP001141336"/>
    </source>
</evidence>
<name>A0ABT4IL66_9EURY</name>
<evidence type="ECO:0000313" key="4">
    <source>
        <dbReference type="EMBL" id="MCZ0862476.1"/>
    </source>
</evidence>
<keyword evidence="5" id="KW-1185">Reference proteome</keyword>
<keyword evidence="1" id="KW-0813">Transport</keyword>
<dbReference type="EMBL" id="JAPTGC010000004">
    <property type="protein sequence ID" value="MCZ0862476.1"/>
    <property type="molecule type" value="Genomic_DNA"/>
</dbReference>
<accession>A0ABT4IL66</accession>
<dbReference type="InterPro" id="IPR050811">
    <property type="entry name" value="Phosphate_ABC_transporter"/>
</dbReference>
<dbReference type="RefSeq" id="WP_268922724.1">
    <property type="nucleotide sequence ID" value="NZ_JAPTGC010000004.1"/>
</dbReference>
<dbReference type="PANTHER" id="PTHR30570">
    <property type="entry name" value="PERIPLASMIC PHOSPHATE BINDING COMPONENT OF PHOSPHATE ABC TRANSPORTER"/>
    <property type="match status" value="1"/>
</dbReference>
<reference evidence="4" key="1">
    <citation type="submission" date="2022-12" db="EMBL/GenBank/DDBJ databases">
        <title>Isolation and characterisation of novel Methanocorpusculum spp. from native Australian herbivores indicates the genus is ancestrally host-associated.</title>
        <authorList>
            <person name="Volmer J.G."/>
            <person name="Soo R.M."/>
            <person name="Evans P.N."/>
            <person name="Hoedt E.C."/>
            <person name="Astorga Alsina A.L."/>
            <person name="Woodcroft B.J."/>
            <person name="Tyson G.W."/>
            <person name="Hugenholtz P."/>
            <person name="Morrison M."/>
        </authorList>
    </citation>
    <scope>NUCLEOTIDE SEQUENCE</scope>
    <source>
        <strain evidence="4">CW153</strain>
    </source>
</reference>
<gene>
    <name evidence="4" type="ORF">O0S09_04300</name>
</gene>
<dbReference type="InterPro" id="IPR024370">
    <property type="entry name" value="PBP_domain"/>
</dbReference>
<dbReference type="InterPro" id="IPR011862">
    <property type="entry name" value="Phos-bd"/>
</dbReference>
<evidence type="ECO:0000259" key="3">
    <source>
        <dbReference type="Pfam" id="PF12849"/>
    </source>
</evidence>
<evidence type="ECO:0000256" key="1">
    <source>
        <dbReference type="ARBA" id="ARBA00022448"/>
    </source>
</evidence>
<dbReference type="PROSITE" id="PS51257">
    <property type="entry name" value="PROKAR_LIPOPROTEIN"/>
    <property type="match status" value="1"/>
</dbReference>
<dbReference type="Proteomes" id="UP001141336">
    <property type="component" value="Unassembled WGS sequence"/>
</dbReference>
<keyword evidence="2" id="KW-0732">Signal</keyword>
<feature type="domain" description="PBP" evidence="3">
    <location>
        <begin position="35"/>
        <end position="267"/>
    </location>
</feature>